<dbReference type="InterPro" id="IPR020802">
    <property type="entry name" value="TesA-like"/>
</dbReference>
<proteinExistence type="predicted"/>
<evidence type="ECO:0000256" key="5">
    <source>
        <dbReference type="SAM" id="MobiDB-lite"/>
    </source>
</evidence>
<keyword evidence="2" id="KW-0597">Phosphoprotein</keyword>
<dbReference type="CDD" id="cd00833">
    <property type="entry name" value="PKS"/>
    <property type="match status" value="1"/>
</dbReference>
<dbReference type="InterPro" id="IPR009081">
    <property type="entry name" value="PP-bd_ACP"/>
</dbReference>
<keyword evidence="3" id="KW-0808">Transferase</keyword>
<organism evidence="8 9">
    <name type="scientific">Streptomyces corynorhini</name>
    <dbReference type="NCBI Taxonomy" id="2282652"/>
    <lineage>
        <taxon>Bacteria</taxon>
        <taxon>Bacillati</taxon>
        <taxon>Actinomycetota</taxon>
        <taxon>Actinomycetes</taxon>
        <taxon>Kitasatosporales</taxon>
        <taxon>Streptomycetaceae</taxon>
        <taxon>Streptomyces</taxon>
    </lineage>
</organism>
<dbReference type="InterPro" id="IPR029058">
    <property type="entry name" value="AB_hydrolase_fold"/>
</dbReference>
<dbReference type="PROSITE" id="PS50075">
    <property type="entry name" value="CARRIER"/>
    <property type="match status" value="1"/>
</dbReference>
<dbReference type="AlphaFoldDB" id="A0A370B210"/>
<dbReference type="Gene3D" id="3.40.47.10">
    <property type="match status" value="1"/>
</dbReference>
<accession>A0A370B210</accession>
<feature type="domain" description="Carrier" evidence="6">
    <location>
        <begin position="577"/>
        <end position="653"/>
    </location>
</feature>
<dbReference type="Pfam" id="PF00975">
    <property type="entry name" value="Thioesterase"/>
    <property type="match status" value="1"/>
</dbReference>
<dbReference type="SMART" id="SM00823">
    <property type="entry name" value="PKS_PP"/>
    <property type="match status" value="1"/>
</dbReference>
<dbReference type="Proteomes" id="UP000253741">
    <property type="component" value="Unassembled WGS sequence"/>
</dbReference>
<dbReference type="GO" id="GO:0005886">
    <property type="term" value="C:plasma membrane"/>
    <property type="evidence" value="ECO:0007669"/>
    <property type="project" value="TreeGrafter"/>
</dbReference>
<dbReference type="Gene3D" id="3.40.50.1820">
    <property type="entry name" value="alpha/beta hydrolase"/>
    <property type="match status" value="1"/>
</dbReference>
<evidence type="ECO:0000256" key="3">
    <source>
        <dbReference type="ARBA" id="ARBA00022679"/>
    </source>
</evidence>
<dbReference type="GO" id="GO:0031177">
    <property type="term" value="F:phosphopantetheine binding"/>
    <property type="evidence" value="ECO:0007669"/>
    <property type="project" value="InterPro"/>
</dbReference>
<dbReference type="InterPro" id="IPR006162">
    <property type="entry name" value="Ppantetheine_attach_site"/>
</dbReference>
<dbReference type="SMART" id="SM00825">
    <property type="entry name" value="PKS_KS"/>
    <property type="match status" value="1"/>
</dbReference>
<dbReference type="InterPro" id="IPR016039">
    <property type="entry name" value="Thiolase-like"/>
</dbReference>
<evidence type="ECO:0000256" key="2">
    <source>
        <dbReference type="ARBA" id="ARBA00022553"/>
    </source>
</evidence>
<dbReference type="PANTHER" id="PTHR43775">
    <property type="entry name" value="FATTY ACID SYNTHASE"/>
    <property type="match status" value="1"/>
</dbReference>
<dbReference type="GO" id="GO:0017000">
    <property type="term" value="P:antibiotic biosynthetic process"/>
    <property type="evidence" value="ECO:0007669"/>
    <property type="project" value="UniProtKB-ARBA"/>
</dbReference>
<dbReference type="Gene3D" id="1.10.1240.100">
    <property type="match status" value="1"/>
</dbReference>
<dbReference type="SUPFAM" id="SSF53474">
    <property type="entry name" value="alpha/beta-Hydrolases"/>
    <property type="match status" value="1"/>
</dbReference>
<dbReference type="GO" id="GO:0071770">
    <property type="term" value="P:DIM/DIP cell wall layer assembly"/>
    <property type="evidence" value="ECO:0007669"/>
    <property type="project" value="TreeGrafter"/>
</dbReference>
<reference evidence="8 9" key="1">
    <citation type="submission" date="2018-07" db="EMBL/GenBank/DDBJ databases">
        <title>Streptomyces species from bats.</title>
        <authorList>
            <person name="Dunlap C."/>
        </authorList>
    </citation>
    <scope>NUCLEOTIDE SEQUENCE [LARGE SCALE GENOMIC DNA]</scope>
    <source>
        <strain evidence="8 9">AC230</strain>
    </source>
</reference>
<keyword evidence="1" id="KW-0596">Phosphopantetheine</keyword>
<dbReference type="Pfam" id="PF00550">
    <property type="entry name" value="PP-binding"/>
    <property type="match status" value="1"/>
</dbReference>
<comment type="caution">
    <text evidence="8">The sequence shown here is derived from an EMBL/GenBank/DDBJ whole genome shotgun (WGS) entry which is preliminary data.</text>
</comment>
<keyword evidence="4" id="KW-0012">Acyltransferase</keyword>
<dbReference type="PROSITE" id="PS00012">
    <property type="entry name" value="PHOSPHOPANTETHEINE"/>
    <property type="match status" value="1"/>
</dbReference>
<feature type="region of interest" description="Disordered" evidence="5">
    <location>
        <begin position="656"/>
        <end position="679"/>
    </location>
</feature>
<dbReference type="GO" id="GO:0004312">
    <property type="term" value="F:fatty acid synthase activity"/>
    <property type="evidence" value="ECO:0007669"/>
    <property type="project" value="TreeGrafter"/>
</dbReference>
<dbReference type="PANTHER" id="PTHR43775:SF37">
    <property type="entry name" value="SI:DKEY-61P9.11"/>
    <property type="match status" value="1"/>
</dbReference>
<dbReference type="SUPFAM" id="SSF47336">
    <property type="entry name" value="ACP-like"/>
    <property type="match status" value="1"/>
</dbReference>
<evidence type="ECO:0000259" key="6">
    <source>
        <dbReference type="PROSITE" id="PS50075"/>
    </source>
</evidence>
<dbReference type="SMART" id="SM00824">
    <property type="entry name" value="PKS_TE"/>
    <property type="match status" value="1"/>
</dbReference>
<evidence type="ECO:0000256" key="1">
    <source>
        <dbReference type="ARBA" id="ARBA00022450"/>
    </source>
</evidence>
<dbReference type="GO" id="GO:0005737">
    <property type="term" value="C:cytoplasm"/>
    <property type="evidence" value="ECO:0007669"/>
    <property type="project" value="TreeGrafter"/>
</dbReference>
<dbReference type="OrthoDB" id="9778690at2"/>
<evidence type="ECO:0000256" key="4">
    <source>
        <dbReference type="ARBA" id="ARBA00023315"/>
    </source>
</evidence>
<protein>
    <submittedName>
        <fullName evidence="8">Uncharacterized protein</fullName>
    </submittedName>
</protein>
<feature type="compositionally biased region" description="Low complexity" evidence="5">
    <location>
        <begin position="663"/>
        <end position="679"/>
    </location>
</feature>
<dbReference type="InterPro" id="IPR036736">
    <property type="entry name" value="ACP-like_sf"/>
</dbReference>
<name>A0A370B210_9ACTN</name>
<dbReference type="PROSITE" id="PS00606">
    <property type="entry name" value="KS3_1"/>
    <property type="match status" value="1"/>
</dbReference>
<dbReference type="RefSeq" id="WP_114625938.1">
    <property type="nucleotide sequence ID" value="NZ_QQNA01000206.1"/>
</dbReference>
<dbReference type="EMBL" id="QQNA01000206">
    <property type="protein sequence ID" value="RDG35631.1"/>
    <property type="molecule type" value="Genomic_DNA"/>
</dbReference>
<dbReference type="SUPFAM" id="SSF53901">
    <property type="entry name" value="Thiolase-like"/>
    <property type="match status" value="1"/>
</dbReference>
<dbReference type="GO" id="GO:0004315">
    <property type="term" value="F:3-oxoacyl-[acyl-carrier-protein] synthase activity"/>
    <property type="evidence" value="ECO:0007669"/>
    <property type="project" value="InterPro"/>
</dbReference>
<dbReference type="Pfam" id="PF00109">
    <property type="entry name" value="ketoacyl-synt"/>
    <property type="match status" value="1"/>
</dbReference>
<dbReference type="InterPro" id="IPR014031">
    <property type="entry name" value="Ketoacyl_synth_C"/>
</dbReference>
<dbReference type="InterPro" id="IPR018201">
    <property type="entry name" value="Ketoacyl_synth_AS"/>
</dbReference>
<dbReference type="Pfam" id="PF02801">
    <property type="entry name" value="Ketoacyl-synt_C"/>
    <property type="match status" value="1"/>
</dbReference>
<dbReference type="GO" id="GO:0006633">
    <property type="term" value="P:fatty acid biosynthetic process"/>
    <property type="evidence" value="ECO:0007669"/>
    <property type="project" value="InterPro"/>
</dbReference>
<evidence type="ECO:0000313" key="8">
    <source>
        <dbReference type="EMBL" id="RDG35631.1"/>
    </source>
</evidence>
<feature type="domain" description="Ketosynthase family 3 (KS3)" evidence="7">
    <location>
        <begin position="8"/>
        <end position="433"/>
    </location>
</feature>
<dbReference type="InterPro" id="IPR014030">
    <property type="entry name" value="Ketoacyl_synth_N"/>
</dbReference>
<sequence length="954" mass="99655">MSEETSGQEAVAVVGMAGRFPGAGSVPELWQNLLDGKSAVRRFTAEELRDAGVPDDLAAHPSYVPMAAALDGIELFDAEFFGIPSREAQLTDPQQRLFLETCWAALEDAGHPPDRFDGRIGVFGSSSISTYLLGLVAAGEELPPDGISYPLLLGNDKDFLCTRAAHRLGLTGPAVTVQTACSSSLVAVHLAVQSLLAGECDMALAGGVSVSVPQHTGYLYREGGILSPDGRCRVFDAAANGTVRGSGCGVVVLRRADDAVADRDRVNAVIRGSAVNNDGADKVGFTAPSAAGQVEVVREAVAVSGLPAGALGYVEAHGTGTALGDPIEIRALATAHAADGDPPKACHLGSVKANLGHLDAAAGVTGLIKAVLVLREQIVPGQPGFTAPGPGIEPHLDRYRVSAEPVRPLSPIRAAAVSSFGLGGTNAHVVLAAPAPAGERPVPAGTRLAVLSARDAEALAMLAAELRDRLADRPDVRLDDIAFTLSEGRTGFAARTALRAGSVPELVGLLGTVAAGGDVPDDPAAAAWLAGGELAPGATGDLGHARRVALPGHPMRRGRHWIDVRPASGAAPATQGPRAEPRLAERVREVLTRMLDAPGLGPDDDFYDLGLDSMRAVETVTLLRDTTGLPLSFEEFDGLRTLTAVVGHLTALAGSADGGTALPDPAGPRATTGTGPGTAAHRHLLSRIREGSAPGHVFMVPPAGGTIAAYIDLSRHMSDERTLWALTHPAGKPGEHRSVRELALLYTELVREVQPSGPYLLSGYSFGGSVALEMAAVLERAGERVERVVMLDSHPPEAYVGGSADRLAFLAAFPTLIGQILPGTAPGAADRDAPAPRSVEEAVERIGDPDWSAAVKAELAGFFHTWQDNHEALKRWFPDRRPGADIVVLAAEREENRDIMRALDIRVADRALWARHSAGRVEVRHVPGDHYSMIRAPENIPHLGAAFDRALRGV</sequence>
<keyword evidence="9" id="KW-1185">Reference proteome</keyword>
<dbReference type="PROSITE" id="PS52004">
    <property type="entry name" value="KS3_2"/>
    <property type="match status" value="1"/>
</dbReference>
<dbReference type="InterPro" id="IPR020841">
    <property type="entry name" value="PKS_Beta-ketoAc_synthase_dom"/>
</dbReference>
<dbReference type="Gene3D" id="1.10.1200.10">
    <property type="entry name" value="ACP-like"/>
    <property type="match status" value="1"/>
</dbReference>
<evidence type="ECO:0000313" key="9">
    <source>
        <dbReference type="Proteomes" id="UP000253741"/>
    </source>
</evidence>
<dbReference type="InterPro" id="IPR001031">
    <property type="entry name" value="Thioesterase"/>
</dbReference>
<dbReference type="InterPro" id="IPR050091">
    <property type="entry name" value="PKS_NRPS_Biosynth_Enz"/>
</dbReference>
<dbReference type="Pfam" id="PF22621">
    <property type="entry name" value="CurL-like_PKS_C"/>
    <property type="match status" value="1"/>
</dbReference>
<evidence type="ECO:0000259" key="7">
    <source>
        <dbReference type="PROSITE" id="PS52004"/>
    </source>
</evidence>
<gene>
    <name evidence="8" type="ORF">DVH02_24150</name>
</gene>
<dbReference type="InterPro" id="IPR020806">
    <property type="entry name" value="PKS_PP-bd"/>
</dbReference>